<dbReference type="Proteomes" id="UP001055879">
    <property type="component" value="Linkage Group LG01"/>
</dbReference>
<keyword evidence="2" id="KW-1185">Reference proteome</keyword>
<sequence>MVGLPLVALKQVVVTSGFFLTESSESRSIAVNPPQFPSLRSCCVIATATAVRNRFPPLSPESRGCSMVLRHDRSEGLIAFLTERSESRSIAVNPLQLRRKIAFLIHLLSISASQSL</sequence>
<accession>A0ACB9FN63</accession>
<evidence type="ECO:0000313" key="2">
    <source>
        <dbReference type="Proteomes" id="UP001055879"/>
    </source>
</evidence>
<gene>
    <name evidence="1" type="ORF">L6452_03443</name>
</gene>
<dbReference type="EMBL" id="CM042047">
    <property type="protein sequence ID" value="KAI3772261.1"/>
    <property type="molecule type" value="Genomic_DNA"/>
</dbReference>
<evidence type="ECO:0000313" key="1">
    <source>
        <dbReference type="EMBL" id="KAI3772261.1"/>
    </source>
</evidence>
<protein>
    <submittedName>
        <fullName evidence="1">Uncharacterized protein</fullName>
    </submittedName>
</protein>
<organism evidence="1 2">
    <name type="scientific">Arctium lappa</name>
    <name type="common">Greater burdock</name>
    <name type="synonym">Lappa major</name>
    <dbReference type="NCBI Taxonomy" id="4217"/>
    <lineage>
        <taxon>Eukaryota</taxon>
        <taxon>Viridiplantae</taxon>
        <taxon>Streptophyta</taxon>
        <taxon>Embryophyta</taxon>
        <taxon>Tracheophyta</taxon>
        <taxon>Spermatophyta</taxon>
        <taxon>Magnoliopsida</taxon>
        <taxon>eudicotyledons</taxon>
        <taxon>Gunneridae</taxon>
        <taxon>Pentapetalae</taxon>
        <taxon>asterids</taxon>
        <taxon>campanulids</taxon>
        <taxon>Asterales</taxon>
        <taxon>Asteraceae</taxon>
        <taxon>Carduoideae</taxon>
        <taxon>Cardueae</taxon>
        <taxon>Arctiinae</taxon>
        <taxon>Arctium</taxon>
    </lineage>
</organism>
<proteinExistence type="predicted"/>
<name>A0ACB9FN63_ARCLA</name>
<reference evidence="1 2" key="2">
    <citation type="journal article" date="2022" name="Mol. Ecol. Resour.">
        <title>The genomes of chicory, endive, great burdock and yacon provide insights into Asteraceae paleo-polyploidization history and plant inulin production.</title>
        <authorList>
            <person name="Fan W."/>
            <person name="Wang S."/>
            <person name="Wang H."/>
            <person name="Wang A."/>
            <person name="Jiang F."/>
            <person name="Liu H."/>
            <person name="Zhao H."/>
            <person name="Xu D."/>
            <person name="Zhang Y."/>
        </authorList>
    </citation>
    <scope>NUCLEOTIDE SEQUENCE [LARGE SCALE GENOMIC DNA]</scope>
    <source>
        <strain evidence="2">cv. Niubang</strain>
    </source>
</reference>
<comment type="caution">
    <text evidence="1">The sequence shown here is derived from an EMBL/GenBank/DDBJ whole genome shotgun (WGS) entry which is preliminary data.</text>
</comment>
<reference evidence="2" key="1">
    <citation type="journal article" date="2022" name="Mol. Ecol. Resour.">
        <title>The genomes of chicory, endive, great burdock and yacon provide insights into Asteraceae palaeo-polyploidization history and plant inulin production.</title>
        <authorList>
            <person name="Fan W."/>
            <person name="Wang S."/>
            <person name="Wang H."/>
            <person name="Wang A."/>
            <person name="Jiang F."/>
            <person name="Liu H."/>
            <person name="Zhao H."/>
            <person name="Xu D."/>
            <person name="Zhang Y."/>
        </authorList>
    </citation>
    <scope>NUCLEOTIDE SEQUENCE [LARGE SCALE GENOMIC DNA]</scope>
    <source>
        <strain evidence="2">cv. Niubang</strain>
    </source>
</reference>